<evidence type="ECO:0000313" key="3">
    <source>
        <dbReference type="EMBL" id="SDZ32975.1"/>
    </source>
</evidence>
<dbReference type="EMBL" id="FNQC01000010">
    <property type="protein sequence ID" value="SDZ32975.1"/>
    <property type="molecule type" value="Genomic_DNA"/>
</dbReference>
<gene>
    <name evidence="3" type="ORF">SAMN05444412_110112</name>
</gene>
<dbReference type="PANTHER" id="PTHR43569:SF2">
    <property type="entry name" value="AMIDOHYDROLASE-RELATED DOMAIN-CONTAINING PROTEIN"/>
    <property type="match status" value="1"/>
</dbReference>
<evidence type="ECO:0000259" key="2">
    <source>
        <dbReference type="Pfam" id="PF04909"/>
    </source>
</evidence>
<comment type="similarity">
    <text evidence="1">Belongs to the metallo-dependent hydrolases superfamily.</text>
</comment>
<dbReference type="Gene3D" id="3.20.20.140">
    <property type="entry name" value="Metal-dependent hydrolases"/>
    <property type="match status" value="1"/>
</dbReference>
<accession>A0A1H3S5U9</accession>
<evidence type="ECO:0000313" key="4">
    <source>
        <dbReference type="Proteomes" id="UP000199663"/>
    </source>
</evidence>
<sequence length="274" mass="31647">MKIDAHQHFWKYDPIRDAWIDDKMNAIQRDFMPEDLQPELENNGLAGCIAVQATESKAETRFLLDLAERHSWVKKVVGWIDLRSSKIEIELEAYSPEVKLAGFRKILQSLPPEEMEDRALLKGIGHLEKYGYTYDILIYPKHLEAAYHLVKKFPNQAFVLDHLAKPDIKNGEFKIWNKGIKQLASLPNVSCKVSGMVTEADWENWQKEDFKPYLDAVAESFGVERMMYGSDWPVCLLAGSYTQVHDLAMDYFQKFSPAEQQMVFGENACRFYGV</sequence>
<feature type="domain" description="Amidohydrolase-related" evidence="2">
    <location>
        <begin position="3"/>
        <end position="273"/>
    </location>
</feature>
<name>A0A1H3S5U9_9BACT</name>
<keyword evidence="4" id="KW-1185">Reference proteome</keyword>
<organism evidence="3 4">
    <name type="scientific">Rhodonellum ikkaensis</name>
    <dbReference type="NCBI Taxonomy" id="336829"/>
    <lineage>
        <taxon>Bacteria</taxon>
        <taxon>Pseudomonadati</taxon>
        <taxon>Bacteroidota</taxon>
        <taxon>Cytophagia</taxon>
        <taxon>Cytophagales</taxon>
        <taxon>Cytophagaceae</taxon>
        <taxon>Rhodonellum</taxon>
    </lineage>
</organism>
<dbReference type="SUPFAM" id="SSF51556">
    <property type="entry name" value="Metallo-dependent hydrolases"/>
    <property type="match status" value="1"/>
</dbReference>
<protein>
    <submittedName>
        <fullName evidence="3">L-fuconolactonase</fullName>
    </submittedName>
</protein>
<dbReference type="PANTHER" id="PTHR43569">
    <property type="entry name" value="AMIDOHYDROLASE"/>
    <property type="match status" value="1"/>
</dbReference>
<dbReference type="InterPro" id="IPR052350">
    <property type="entry name" value="Metallo-dep_Lactonases"/>
</dbReference>
<dbReference type="InterPro" id="IPR032466">
    <property type="entry name" value="Metal_Hydrolase"/>
</dbReference>
<evidence type="ECO:0000256" key="1">
    <source>
        <dbReference type="ARBA" id="ARBA00038310"/>
    </source>
</evidence>
<dbReference type="Proteomes" id="UP000199663">
    <property type="component" value="Unassembled WGS sequence"/>
</dbReference>
<comment type="caution">
    <text evidence="3">The sequence shown here is derived from an EMBL/GenBank/DDBJ whole genome shotgun (WGS) entry which is preliminary data.</text>
</comment>
<dbReference type="Pfam" id="PF04909">
    <property type="entry name" value="Amidohydro_2"/>
    <property type="match status" value="1"/>
</dbReference>
<dbReference type="RefSeq" id="WP_019598644.1">
    <property type="nucleotide sequence ID" value="NZ_FNQC01000010.1"/>
</dbReference>
<proteinExistence type="inferred from homology"/>
<reference evidence="3 4" key="1">
    <citation type="submission" date="2016-10" db="EMBL/GenBank/DDBJ databases">
        <authorList>
            <person name="Varghese N."/>
            <person name="Submissions S."/>
        </authorList>
    </citation>
    <scope>NUCLEOTIDE SEQUENCE [LARGE SCALE GENOMIC DNA]</scope>
    <source>
        <strain evidence="3 4">DSM 17997</strain>
    </source>
</reference>
<dbReference type="InterPro" id="IPR006680">
    <property type="entry name" value="Amidohydro-rel"/>
</dbReference>